<dbReference type="AlphaFoldDB" id="A0A4S3JJ74"/>
<name>A0A4S3JJ74_9EURO</name>
<organism evidence="1 2">
    <name type="scientific">Aspergillus tanneri</name>
    <dbReference type="NCBI Taxonomy" id="1220188"/>
    <lineage>
        <taxon>Eukaryota</taxon>
        <taxon>Fungi</taxon>
        <taxon>Dikarya</taxon>
        <taxon>Ascomycota</taxon>
        <taxon>Pezizomycotina</taxon>
        <taxon>Eurotiomycetes</taxon>
        <taxon>Eurotiomycetidae</taxon>
        <taxon>Eurotiales</taxon>
        <taxon>Aspergillaceae</taxon>
        <taxon>Aspergillus</taxon>
        <taxon>Aspergillus subgen. Circumdati</taxon>
    </lineage>
</organism>
<dbReference type="VEuPathDB" id="FungiDB:EYZ11_005948"/>
<reference evidence="1 2" key="1">
    <citation type="submission" date="2019-03" db="EMBL/GenBank/DDBJ databases">
        <title>The genome sequence of a newly discovered highly antifungal drug resistant Aspergillus species, Aspergillus tanneri NIH 1004.</title>
        <authorList>
            <person name="Mounaud S."/>
            <person name="Singh I."/>
            <person name="Joardar V."/>
            <person name="Pakala S."/>
            <person name="Pakala S."/>
            <person name="Venepally P."/>
            <person name="Hoover J."/>
            <person name="Nierman W."/>
            <person name="Chung J."/>
            <person name="Losada L."/>
        </authorList>
    </citation>
    <scope>NUCLEOTIDE SEQUENCE [LARGE SCALE GENOMIC DNA]</scope>
    <source>
        <strain evidence="1 2">NIH1004</strain>
    </source>
</reference>
<evidence type="ECO:0000313" key="1">
    <source>
        <dbReference type="EMBL" id="THC94588.1"/>
    </source>
</evidence>
<protein>
    <submittedName>
        <fullName evidence="1">Uncharacterized protein</fullName>
    </submittedName>
</protein>
<accession>A0A4S3JJ74</accession>
<dbReference type="Proteomes" id="UP000308092">
    <property type="component" value="Unassembled WGS sequence"/>
</dbReference>
<dbReference type="EMBL" id="SOSA01000200">
    <property type="protein sequence ID" value="THC94588.1"/>
    <property type="molecule type" value="Genomic_DNA"/>
</dbReference>
<gene>
    <name evidence="1" type="ORF">EYZ11_005948</name>
</gene>
<sequence>MVFHAKFIEMEPQSVYVLLGTDETENRLAPVLESIPDIMAANFTGRHDGLELGPPHV</sequence>
<keyword evidence="2" id="KW-1185">Reference proteome</keyword>
<comment type="caution">
    <text evidence="1">The sequence shown here is derived from an EMBL/GenBank/DDBJ whole genome shotgun (WGS) entry which is preliminary data.</text>
</comment>
<proteinExistence type="predicted"/>
<evidence type="ECO:0000313" key="2">
    <source>
        <dbReference type="Proteomes" id="UP000308092"/>
    </source>
</evidence>